<dbReference type="InterPro" id="IPR013083">
    <property type="entry name" value="Znf_RING/FYVE/PHD"/>
</dbReference>
<feature type="region of interest" description="Disordered" evidence="1">
    <location>
        <begin position="292"/>
        <end position="331"/>
    </location>
</feature>
<evidence type="ECO:0000259" key="2">
    <source>
        <dbReference type="PROSITE" id="PS51038"/>
    </source>
</evidence>
<feature type="region of interest" description="Disordered" evidence="1">
    <location>
        <begin position="1"/>
        <end position="29"/>
    </location>
</feature>
<dbReference type="InterPro" id="IPR043151">
    <property type="entry name" value="BAH_sf"/>
</dbReference>
<evidence type="ECO:0000313" key="3">
    <source>
        <dbReference type="EMBL" id="RAR06797.1"/>
    </source>
</evidence>
<gene>
    <name evidence="3" type="ORF">DDE83_006798</name>
</gene>
<dbReference type="SMART" id="SM00439">
    <property type="entry name" value="BAH"/>
    <property type="match status" value="1"/>
</dbReference>
<sequence length="461" mass="50470">MARKRKSADESPAQDGLAPSPDSAKKRVAKKRKIDWSAIDEFEGFTISPVNVKTPKKPSKTVGKKQRTSVVGTNINYPGQDAPLDADVIQPNPYPEAELSEVHVKISPALYWESTNRYRRFTINSEEFQVGQVVFVKNSEGARDKNSPDALQGWLAKVLEVRAGDASHVYLRVFWAYRPEDLPGGRQPHHGSSEVIVSNHMDIIEALTVQSSEDVVYWNDDPDSLPLPADQLFFRQSFDITKKAKPLSKLNMYCVDKQPINPEELLVQCSHCSEWLHAHCLEERAIANAAAEHNIISPPPPKKRGRPSKAAKANGDDPASKSGFAAELSTSDTSNLRLTVTDNRTFEKKRQWNVNITCLMCNKVIEKAEDPSQPSGAKTSTAHTHGGAVSDEADADGTTAISAQENENPASRDSEVDSVIGTQDPEEDAQTTSAQAEDATVSTPLATAEKKGETVELSSTD</sequence>
<dbReference type="EMBL" id="QGDH01000110">
    <property type="protein sequence ID" value="RAR06797.1"/>
    <property type="molecule type" value="Genomic_DNA"/>
</dbReference>
<dbReference type="PANTHER" id="PTHR46364">
    <property type="entry name" value="OS08G0421900 PROTEIN"/>
    <property type="match status" value="1"/>
</dbReference>
<comment type="caution">
    <text evidence="3">The sequence shown here is derived from an EMBL/GenBank/DDBJ whole genome shotgun (WGS) entry which is preliminary data.</text>
</comment>
<protein>
    <submittedName>
        <fullName evidence="3">Ebs-bah-phd domain-containing protein</fullName>
    </submittedName>
</protein>
<feature type="compositionally biased region" description="Polar residues" evidence="1">
    <location>
        <begin position="399"/>
        <end position="409"/>
    </location>
</feature>
<feature type="region of interest" description="Disordered" evidence="1">
    <location>
        <begin position="369"/>
        <end position="461"/>
    </location>
</feature>
<dbReference type="STRING" id="183478.A0A364MXV4"/>
<dbReference type="CDD" id="cd04370">
    <property type="entry name" value="BAH"/>
    <property type="match status" value="1"/>
</dbReference>
<dbReference type="Gene3D" id="3.30.40.10">
    <property type="entry name" value="Zinc/RING finger domain, C3HC4 (zinc finger)"/>
    <property type="match status" value="1"/>
</dbReference>
<organism evidence="3 4">
    <name type="scientific">Stemphylium lycopersici</name>
    <name type="common">Tomato gray leaf spot disease fungus</name>
    <name type="synonym">Thyrospora lycopersici</name>
    <dbReference type="NCBI Taxonomy" id="183478"/>
    <lineage>
        <taxon>Eukaryota</taxon>
        <taxon>Fungi</taxon>
        <taxon>Dikarya</taxon>
        <taxon>Ascomycota</taxon>
        <taxon>Pezizomycotina</taxon>
        <taxon>Dothideomycetes</taxon>
        <taxon>Pleosporomycetidae</taxon>
        <taxon>Pleosporales</taxon>
        <taxon>Pleosporineae</taxon>
        <taxon>Pleosporaceae</taxon>
        <taxon>Stemphylium</taxon>
    </lineage>
</organism>
<dbReference type="GO" id="GO:0003682">
    <property type="term" value="F:chromatin binding"/>
    <property type="evidence" value="ECO:0007669"/>
    <property type="project" value="InterPro"/>
</dbReference>
<name>A0A364MXV4_STELY</name>
<dbReference type="Proteomes" id="UP000249619">
    <property type="component" value="Unassembled WGS sequence"/>
</dbReference>
<evidence type="ECO:0000313" key="4">
    <source>
        <dbReference type="Proteomes" id="UP000249619"/>
    </source>
</evidence>
<proteinExistence type="predicted"/>
<dbReference type="PROSITE" id="PS51038">
    <property type="entry name" value="BAH"/>
    <property type="match status" value="1"/>
</dbReference>
<feature type="compositionally biased region" description="Polar residues" evidence="1">
    <location>
        <begin position="372"/>
        <end position="383"/>
    </location>
</feature>
<accession>A0A364MXV4</accession>
<feature type="compositionally biased region" description="Polar residues" evidence="1">
    <location>
        <begin position="430"/>
        <end position="445"/>
    </location>
</feature>
<dbReference type="Gene3D" id="2.30.30.490">
    <property type="match status" value="1"/>
</dbReference>
<dbReference type="InterPro" id="IPR011011">
    <property type="entry name" value="Znf_FYVE_PHD"/>
</dbReference>
<dbReference type="SUPFAM" id="SSF57903">
    <property type="entry name" value="FYVE/PHD zinc finger"/>
    <property type="match status" value="1"/>
</dbReference>
<dbReference type="AlphaFoldDB" id="A0A364MXV4"/>
<evidence type="ECO:0000256" key="1">
    <source>
        <dbReference type="SAM" id="MobiDB-lite"/>
    </source>
</evidence>
<feature type="domain" description="BAH" evidence="2">
    <location>
        <begin position="126"/>
        <end position="249"/>
    </location>
</feature>
<dbReference type="InterPro" id="IPR001025">
    <property type="entry name" value="BAH_dom"/>
</dbReference>
<keyword evidence="4" id="KW-1185">Reference proteome</keyword>
<reference evidence="4" key="1">
    <citation type="submission" date="2018-05" db="EMBL/GenBank/DDBJ databases">
        <title>Draft genome sequence of Stemphylium lycopersici strain CIDEFI 213.</title>
        <authorList>
            <person name="Medina R."/>
            <person name="Franco M.E.E."/>
            <person name="Lucentini C.G."/>
            <person name="Saparrat M.C.N."/>
            <person name="Balatti P.A."/>
        </authorList>
    </citation>
    <scope>NUCLEOTIDE SEQUENCE [LARGE SCALE GENOMIC DNA]</scope>
    <source>
        <strain evidence="4">CIDEFI 213</strain>
    </source>
</reference>